<accession>A0ABY3PQU7</accession>
<dbReference type="PRINTS" id="PR00081">
    <property type="entry name" value="GDHRDH"/>
</dbReference>
<evidence type="ECO:0000256" key="2">
    <source>
        <dbReference type="ARBA" id="ARBA00023002"/>
    </source>
</evidence>
<dbReference type="InterPro" id="IPR020904">
    <property type="entry name" value="Sc_DH/Rdtase_CS"/>
</dbReference>
<dbReference type="PANTHER" id="PTHR43639:SF1">
    <property type="entry name" value="SHORT-CHAIN DEHYDROGENASE_REDUCTASE FAMILY PROTEIN"/>
    <property type="match status" value="1"/>
</dbReference>
<dbReference type="CDD" id="cd05233">
    <property type="entry name" value="SDR_c"/>
    <property type="match status" value="1"/>
</dbReference>
<dbReference type="PRINTS" id="PR00080">
    <property type="entry name" value="SDRFAMILY"/>
</dbReference>
<name>A0ABY3PQU7_9CYAN</name>
<evidence type="ECO:0000256" key="1">
    <source>
        <dbReference type="ARBA" id="ARBA00006484"/>
    </source>
</evidence>
<reference evidence="3 4" key="1">
    <citation type="journal article" date="2021" name="Genome Biol. Evol.">
        <title>Complete Genome Sequencing of a Novel Gloeobacter Species from a Waterfall Cave in Mexico.</title>
        <authorList>
            <person name="Saw J.H."/>
            <person name="Cardona T."/>
            <person name="Montejano G."/>
        </authorList>
    </citation>
    <scope>NUCLEOTIDE SEQUENCE [LARGE SCALE GENOMIC DNA]</scope>
    <source>
        <strain evidence="3">MG652769</strain>
    </source>
</reference>
<evidence type="ECO:0000313" key="4">
    <source>
        <dbReference type="Proteomes" id="UP001054846"/>
    </source>
</evidence>
<dbReference type="RefSeq" id="WP_230843219.1">
    <property type="nucleotide sequence ID" value="NZ_CP063845.1"/>
</dbReference>
<gene>
    <name evidence="3" type="ORF">ISF26_07110</name>
</gene>
<dbReference type="Proteomes" id="UP001054846">
    <property type="component" value="Chromosome"/>
</dbReference>
<dbReference type="PROSITE" id="PS00061">
    <property type="entry name" value="ADH_SHORT"/>
    <property type="match status" value="1"/>
</dbReference>
<comment type="similarity">
    <text evidence="1">Belongs to the short-chain dehydrogenases/reductases (SDR) family.</text>
</comment>
<dbReference type="PANTHER" id="PTHR43639">
    <property type="entry name" value="OXIDOREDUCTASE, SHORT-CHAIN DEHYDROGENASE/REDUCTASE FAMILY (AFU_ORTHOLOGUE AFUA_5G02870)"/>
    <property type="match status" value="1"/>
</dbReference>
<organism evidence="3 4">
    <name type="scientific">Gloeobacter morelensis MG652769</name>
    <dbReference type="NCBI Taxonomy" id="2781736"/>
    <lineage>
        <taxon>Bacteria</taxon>
        <taxon>Bacillati</taxon>
        <taxon>Cyanobacteriota</taxon>
        <taxon>Cyanophyceae</taxon>
        <taxon>Gloeobacterales</taxon>
        <taxon>Gloeobacteraceae</taxon>
        <taxon>Gloeobacter</taxon>
        <taxon>Gloeobacter morelensis</taxon>
    </lineage>
</organism>
<evidence type="ECO:0000313" key="3">
    <source>
        <dbReference type="EMBL" id="UFP95980.1"/>
    </source>
</evidence>
<dbReference type="Gene3D" id="3.40.50.720">
    <property type="entry name" value="NAD(P)-binding Rossmann-like Domain"/>
    <property type="match status" value="1"/>
</dbReference>
<dbReference type="InterPro" id="IPR036291">
    <property type="entry name" value="NAD(P)-bd_dom_sf"/>
</dbReference>
<dbReference type="InterPro" id="IPR002347">
    <property type="entry name" value="SDR_fam"/>
</dbReference>
<proteinExistence type="inferred from homology"/>
<protein>
    <submittedName>
        <fullName evidence="3">SDR family oxidoreductase</fullName>
    </submittedName>
</protein>
<dbReference type="SUPFAM" id="SSF51735">
    <property type="entry name" value="NAD(P)-binding Rossmann-fold domains"/>
    <property type="match status" value="1"/>
</dbReference>
<dbReference type="EMBL" id="CP063845">
    <property type="protein sequence ID" value="UFP95980.1"/>
    <property type="molecule type" value="Genomic_DNA"/>
</dbReference>
<dbReference type="Pfam" id="PF13561">
    <property type="entry name" value="adh_short_C2"/>
    <property type="match status" value="1"/>
</dbReference>
<keyword evidence="4" id="KW-1185">Reference proteome</keyword>
<sequence length="244" mass="25625">MPAVLITGANGGIGQALCRVFLEADYKVIASDCSEARCPCDAFVRFDVMRVCQDEDYRAGVLQKVREVLGDQPLSALINNAAVQILGRTEQITASHWHRTLQTNLIGPFLLAQGLLQELERACGSVINIASVHARATKPGFVCYATSKAALVGLTQAMAVDLGGRVRVNAISPAATATPMLLAGFAGNEASLRQLAAMHPTGRIAEPEEVAHLALFLASGRAGSITGASLAIDGGIAVRLHDPE</sequence>
<keyword evidence="2" id="KW-0560">Oxidoreductase</keyword>